<comment type="caution">
    <text evidence="3">The sequence shown here is derived from an EMBL/GenBank/DDBJ whole genome shotgun (WGS) entry which is preliminary data.</text>
</comment>
<dbReference type="EMBL" id="JAKILB010000005">
    <property type="protein sequence ID" value="MCL1138651.1"/>
    <property type="molecule type" value="Genomic_DNA"/>
</dbReference>
<keyword evidence="2" id="KW-1133">Transmembrane helix</keyword>
<keyword evidence="2" id="KW-0472">Membrane</keyword>
<name>A0A9X1ZN06_9GAMM</name>
<dbReference type="RefSeq" id="WP_248949714.1">
    <property type="nucleotide sequence ID" value="NZ_JAKILB010000005.1"/>
</dbReference>
<dbReference type="Proteomes" id="UP001139293">
    <property type="component" value="Unassembled WGS sequence"/>
</dbReference>
<evidence type="ECO:0000313" key="4">
    <source>
        <dbReference type="Proteomes" id="UP001139293"/>
    </source>
</evidence>
<sequence>MSKVRIKQEESLSIKFLHQMEAGDNRRLDLYFFLPKEMGINPQSLNEEEYYHSSITGRRSYYSSGLHLPLVQSRFASQKKRTVEEFRLYLNLFAYQFAVAIETDCKELGQVEDFEQFYSLLDELSEQVVHLLKRFRRNEPSDEKWKSYFENADNYLSWFCEQRLLKLLAHAPRTSDFNEINDRVLNLCRAEAQYRKERNYNSSQTIKDPNRIANKMLLLRRLIQQGVVLKEDLKTLGVGLKKMTTGIATGMVMLVVSALIIKAQGFFSGLTIALVLTLAVIYGFREIFKDDIRNALWRIIQKGRPRWSRALSDTTSKNIIARQLVWLEFMRKKELPKTVAEILTKRHSQNKVDAEILHYGIHTRVSQKDFLSGYSTIQEQVNFSFVPFARNLERGKDKIYKEHDGKISNESVERRYQVNLVLVLKEGKQAQQYARYKITMNRSAIIEITESDLPSGVENMEEAPFKDELTDNLKDKREDRVKDKPKDLLQDKSSLAD</sequence>
<proteinExistence type="predicted"/>
<reference evidence="3" key="1">
    <citation type="submission" date="2022-01" db="EMBL/GenBank/DDBJ databases">
        <title>Whole genome-based taxonomy of the Shewanellaceae.</title>
        <authorList>
            <person name="Martin-Rodriguez A.J."/>
        </authorList>
    </citation>
    <scope>NUCLEOTIDE SEQUENCE</scope>
    <source>
        <strain evidence="3">KCTC 23973</strain>
    </source>
</reference>
<keyword evidence="4" id="KW-1185">Reference proteome</keyword>
<evidence type="ECO:0000256" key="1">
    <source>
        <dbReference type="SAM" id="MobiDB-lite"/>
    </source>
</evidence>
<organism evidence="3 4">
    <name type="scientific">Shewanella pneumatophori</name>
    <dbReference type="NCBI Taxonomy" id="314092"/>
    <lineage>
        <taxon>Bacteria</taxon>
        <taxon>Pseudomonadati</taxon>
        <taxon>Pseudomonadota</taxon>
        <taxon>Gammaproteobacteria</taxon>
        <taxon>Alteromonadales</taxon>
        <taxon>Shewanellaceae</taxon>
        <taxon>Shewanella</taxon>
    </lineage>
</organism>
<feature type="transmembrane region" description="Helical" evidence="2">
    <location>
        <begin position="243"/>
        <end position="261"/>
    </location>
</feature>
<feature type="region of interest" description="Disordered" evidence="1">
    <location>
        <begin position="457"/>
        <end position="497"/>
    </location>
</feature>
<evidence type="ECO:0000313" key="3">
    <source>
        <dbReference type="EMBL" id="MCL1138651.1"/>
    </source>
</evidence>
<feature type="compositionally biased region" description="Basic and acidic residues" evidence="1">
    <location>
        <begin position="463"/>
        <end position="490"/>
    </location>
</feature>
<accession>A0A9X1ZN06</accession>
<protein>
    <submittedName>
        <fullName evidence="3">Uncharacterized protein</fullName>
    </submittedName>
</protein>
<feature type="transmembrane region" description="Helical" evidence="2">
    <location>
        <begin position="267"/>
        <end position="284"/>
    </location>
</feature>
<keyword evidence="2" id="KW-0812">Transmembrane</keyword>
<dbReference type="AlphaFoldDB" id="A0A9X1ZN06"/>
<gene>
    <name evidence="3" type="ORF">L2740_08860</name>
</gene>
<evidence type="ECO:0000256" key="2">
    <source>
        <dbReference type="SAM" id="Phobius"/>
    </source>
</evidence>